<evidence type="ECO:0000259" key="1">
    <source>
        <dbReference type="Pfam" id="PF00534"/>
    </source>
</evidence>
<evidence type="ECO:0000313" key="4">
    <source>
        <dbReference type="Proteomes" id="UP001207337"/>
    </source>
</evidence>
<reference evidence="3 4" key="1">
    <citation type="submission" date="2021-11" db="EMBL/GenBank/DDBJ databases">
        <title>Aliifidinibius sp. nov., a new bacterium isolated from saline soil.</title>
        <authorList>
            <person name="Galisteo C."/>
            <person name="De La Haba R."/>
            <person name="Sanchez-Porro C."/>
            <person name="Ventosa A."/>
        </authorList>
    </citation>
    <scope>NUCLEOTIDE SEQUENCE [LARGE SCALE GENOMIC DNA]</scope>
    <source>
        <strain evidence="3 4">KACC 190600</strain>
    </source>
</reference>
<dbReference type="InterPro" id="IPR050194">
    <property type="entry name" value="Glycosyltransferase_grp1"/>
</dbReference>
<dbReference type="PANTHER" id="PTHR45947">
    <property type="entry name" value="SULFOQUINOVOSYL TRANSFERASE SQD2"/>
    <property type="match status" value="1"/>
</dbReference>
<dbReference type="RefSeq" id="WP_265791058.1">
    <property type="nucleotide sequence ID" value="NZ_BAABRS010000004.1"/>
</dbReference>
<proteinExistence type="predicted"/>
<keyword evidence="4" id="KW-1185">Reference proteome</keyword>
<evidence type="ECO:0000313" key="3">
    <source>
        <dbReference type="EMBL" id="MCW9714001.1"/>
    </source>
</evidence>
<dbReference type="PANTHER" id="PTHR45947:SF3">
    <property type="entry name" value="SULFOQUINOVOSYL TRANSFERASE SQD2"/>
    <property type="match status" value="1"/>
</dbReference>
<feature type="domain" description="Glycosyl transferase family 1" evidence="1">
    <location>
        <begin position="189"/>
        <end position="345"/>
    </location>
</feature>
<dbReference type="Gene3D" id="3.40.50.2000">
    <property type="entry name" value="Glycogen Phosphorylase B"/>
    <property type="match status" value="2"/>
</dbReference>
<gene>
    <name evidence="3" type="ORF">LQ318_13905</name>
</gene>
<dbReference type="SUPFAM" id="SSF53756">
    <property type="entry name" value="UDP-Glycosyltransferase/glycogen phosphorylase"/>
    <property type="match status" value="1"/>
</dbReference>
<dbReference type="InterPro" id="IPR001296">
    <property type="entry name" value="Glyco_trans_1"/>
</dbReference>
<dbReference type="InterPro" id="IPR028098">
    <property type="entry name" value="Glyco_trans_4-like_N"/>
</dbReference>
<dbReference type="Pfam" id="PF00534">
    <property type="entry name" value="Glycos_transf_1"/>
    <property type="match status" value="1"/>
</dbReference>
<organism evidence="3 4">
    <name type="scientific">Fodinibius salicampi</name>
    <dbReference type="NCBI Taxonomy" id="1920655"/>
    <lineage>
        <taxon>Bacteria</taxon>
        <taxon>Pseudomonadati</taxon>
        <taxon>Balneolota</taxon>
        <taxon>Balneolia</taxon>
        <taxon>Balneolales</taxon>
        <taxon>Balneolaceae</taxon>
        <taxon>Fodinibius</taxon>
    </lineage>
</organism>
<dbReference type="EMBL" id="JAJNDC010000004">
    <property type="protein sequence ID" value="MCW9714001.1"/>
    <property type="molecule type" value="Genomic_DNA"/>
</dbReference>
<feature type="domain" description="Glycosyltransferase subfamily 4-like N-terminal" evidence="2">
    <location>
        <begin position="20"/>
        <end position="166"/>
    </location>
</feature>
<comment type="caution">
    <text evidence="3">The sequence shown here is derived from an EMBL/GenBank/DDBJ whole genome shotgun (WGS) entry which is preliminary data.</text>
</comment>
<protein>
    <submittedName>
        <fullName evidence="3">Glycosyltransferase family 4 protein</fullName>
    </submittedName>
</protein>
<accession>A0ABT3Q1S0</accession>
<dbReference type="Proteomes" id="UP001207337">
    <property type="component" value="Unassembled WGS sequence"/>
</dbReference>
<dbReference type="CDD" id="cd03801">
    <property type="entry name" value="GT4_PimA-like"/>
    <property type="match status" value="1"/>
</dbReference>
<name>A0ABT3Q1S0_9BACT</name>
<dbReference type="Pfam" id="PF13439">
    <property type="entry name" value="Glyco_transf_4"/>
    <property type="match status" value="1"/>
</dbReference>
<sequence>MRILYVSHSHPQEGEILDNVGGMQRVSQQLIRELERKESVTVFKDTINASGKGQIIAKTVSFLFKELMELPHRVKETGADVVLFSSMVTASMAYFLRKKINVPMVTINHGRDVTLPVRIYQWFVPKVFEQLDGVISVSKATQKECMKRGMAPGKGIALPNGFDLNRLDKFPAKEKSRWSLQKNFDIPLDQKKMLLTVGRNVKRKGHEWFIREVMPKLGEDVVYVTVGDGPEFENIQEAADEVPFKDRIFLLGRQPDNILKQAYAAADLFVMPNIPVEGDMEGFGIVLLEANMARTPAVAADLEGIKDVITQGENGFRVPTLSPKEFAEKIRYVLDDDLASFSEHARHHVKEQFSWLHVAKEYVNYLETVVDRYTIK</sequence>
<evidence type="ECO:0000259" key="2">
    <source>
        <dbReference type="Pfam" id="PF13439"/>
    </source>
</evidence>